<dbReference type="Pfam" id="PF01757">
    <property type="entry name" value="Acyl_transf_3"/>
    <property type="match status" value="1"/>
</dbReference>
<dbReference type="RefSeq" id="WP_082437476.1">
    <property type="nucleotide sequence ID" value="NZ_JAMXAX010000028.1"/>
</dbReference>
<keyword evidence="4" id="KW-1185">Reference proteome</keyword>
<dbReference type="PANTHER" id="PTHR23028:SF53">
    <property type="entry name" value="ACYL_TRANSF_3 DOMAIN-CONTAINING PROTEIN"/>
    <property type="match status" value="1"/>
</dbReference>
<dbReference type="EMBL" id="JBHSAJ010000017">
    <property type="protein sequence ID" value="MFC3934421.1"/>
    <property type="molecule type" value="Genomic_DNA"/>
</dbReference>
<accession>A0ABV8D7F0</accession>
<feature type="transmembrane region" description="Helical" evidence="1">
    <location>
        <begin position="42"/>
        <end position="64"/>
    </location>
</feature>
<sequence length="345" mass="39839">MENSQNQKNASIETLRALAVALVFVHHLHSGANIGLPFFYQIGGWLGVQIFFVISGYLIILSAIRYSARDYFIHRFFRIYPAYIFWFLFFSLAFNQLTLDSLDVRALLAHLTFLQHLFPGYYFKYNALFVSWTLTIELVWYVIAFLCATKFSRHPLKITFVFMAIAYVWTLWGWSNPSIYKSLDSNGRYFFVNNNFISQLPFFFFGAYIAVKNPKFDKAGLFAVFLVAVILSTSWKPHFPDPIFITGFGVASLFLILKDTDYKNPKFVNVLSDISYSFYLIHYPVIVSVARVIENKGMLVILSIVITVALAYLSHRFIEQPFIRMAKRHAGKFVQKDGNIKPASQ</sequence>
<dbReference type="InterPro" id="IPR002656">
    <property type="entry name" value="Acyl_transf_3_dom"/>
</dbReference>
<keyword evidence="3" id="KW-0808">Transferase</keyword>
<feature type="transmembrane region" description="Helical" evidence="1">
    <location>
        <begin position="218"/>
        <end position="235"/>
    </location>
</feature>
<evidence type="ECO:0000259" key="2">
    <source>
        <dbReference type="Pfam" id="PF01757"/>
    </source>
</evidence>
<name>A0ABV8D7F0_9BURK</name>
<feature type="transmembrane region" description="Helical" evidence="1">
    <location>
        <begin position="127"/>
        <end position="146"/>
    </location>
</feature>
<evidence type="ECO:0000313" key="3">
    <source>
        <dbReference type="EMBL" id="MFC3934421.1"/>
    </source>
</evidence>
<feature type="transmembrane region" description="Helical" evidence="1">
    <location>
        <begin position="158"/>
        <end position="175"/>
    </location>
</feature>
<reference evidence="4" key="1">
    <citation type="journal article" date="2019" name="Int. J. Syst. Evol. Microbiol.">
        <title>The Global Catalogue of Microorganisms (GCM) 10K type strain sequencing project: providing services to taxonomists for standard genome sequencing and annotation.</title>
        <authorList>
            <consortium name="The Broad Institute Genomics Platform"/>
            <consortium name="The Broad Institute Genome Sequencing Center for Infectious Disease"/>
            <person name="Wu L."/>
            <person name="Ma J."/>
        </authorList>
    </citation>
    <scope>NUCLEOTIDE SEQUENCE [LARGE SCALE GENOMIC DNA]</scope>
    <source>
        <strain evidence="4">CCUG 2113</strain>
    </source>
</reference>
<keyword evidence="3" id="KW-0012">Acyltransferase</keyword>
<evidence type="ECO:0000256" key="1">
    <source>
        <dbReference type="SAM" id="Phobius"/>
    </source>
</evidence>
<keyword evidence="1" id="KW-0812">Transmembrane</keyword>
<feature type="transmembrane region" description="Helical" evidence="1">
    <location>
        <begin position="299"/>
        <end position="318"/>
    </location>
</feature>
<evidence type="ECO:0000313" key="4">
    <source>
        <dbReference type="Proteomes" id="UP001595693"/>
    </source>
</evidence>
<proteinExistence type="predicted"/>
<gene>
    <name evidence="3" type="ORF">ACFOW3_07275</name>
</gene>
<dbReference type="Proteomes" id="UP001595693">
    <property type="component" value="Unassembled WGS sequence"/>
</dbReference>
<feature type="transmembrane region" description="Helical" evidence="1">
    <location>
        <begin position="241"/>
        <end position="258"/>
    </location>
</feature>
<dbReference type="InterPro" id="IPR050879">
    <property type="entry name" value="Acyltransferase_3"/>
</dbReference>
<dbReference type="PANTHER" id="PTHR23028">
    <property type="entry name" value="ACETYLTRANSFERASE"/>
    <property type="match status" value="1"/>
</dbReference>
<dbReference type="EC" id="2.3.-.-" evidence="3"/>
<organism evidence="3 4">
    <name type="scientific">Acidovorax facilis</name>
    <dbReference type="NCBI Taxonomy" id="12917"/>
    <lineage>
        <taxon>Bacteria</taxon>
        <taxon>Pseudomonadati</taxon>
        <taxon>Pseudomonadota</taxon>
        <taxon>Betaproteobacteria</taxon>
        <taxon>Burkholderiales</taxon>
        <taxon>Comamonadaceae</taxon>
        <taxon>Acidovorax</taxon>
    </lineage>
</organism>
<feature type="transmembrane region" description="Helical" evidence="1">
    <location>
        <begin position="270"/>
        <end position="293"/>
    </location>
</feature>
<feature type="transmembrane region" description="Helical" evidence="1">
    <location>
        <begin position="12"/>
        <end position="30"/>
    </location>
</feature>
<dbReference type="GO" id="GO:0016746">
    <property type="term" value="F:acyltransferase activity"/>
    <property type="evidence" value="ECO:0007669"/>
    <property type="project" value="UniProtKB-KW"/>
</dbReference>
<keyword evidence="1" id="KW-1133">Transmembrane helix</keyword>
<feature type="transmembrane region" description="Helical" evidence="1">
    <location>
        <begin position="76"/>
        <end position="94"/>
    </location>
</feature>
<protein>
    <submittedName>
        <fullName evidence="3">Acyltransferase family protein</fullName>
        <ecNumber evidence="3">2.3.-.-</ecNumber>
    </submittedName>
</protein>
<feature type="domain" description="Acyltransferase 3" evidence="2">
    <location>
        <begin position="9"/>
        <end position="313"/>
    </location>
</feature>
<keyword evidence="1" id="KW-0472">Membrane</keyword>
<comment type="caution">
    <text evidence="3">The sequence shown here is derived from an EMBL/GenBank/DDBJ whole genome shotgun (WGS) entry which is preliminary data.</text>
</comment>
<feature type="transmembrane region" description="Helical" evidence="1">
    <location>
        <begin position="195"/>
        <end position="211"/>
    </location>
</feature>